<dbReference type="AlphaFoldDB" id="A0A5C5WHL8"/>
<keyword evidence="3" id="KW-1185">Reference proteome</keyword>
<protein>
    <submittedName>
        <fullName evidence="2">Uncharacterized protein</fullName>
    </submittedName>
</protein>
<feature type="compositionally biased region" description="Basic and acidic residues" evidence="1">
    <location>
        <begin position="93"/>
        <end position="109"/>
    </location>
</feature>
<organism evidence="2 3">
    <name type="scientific">Rubripirellula amarantea</name>
    <dbReference type="NCBI Taxonomy" id="2527999"/>
    <lineage>
        <taxon>Bacteria</taxon>
        <taxon>Pseudomonadati</taxon>
        <taxon>Planctomycetota</taxon>
        <taxon>Planctomycetia</taxon>
        <taxon>Pirellulales</taxon>
        <taxon>Pirellulaceae</taxon>
        <taxon>Rubripirellula</taxon>
    </lineage>
</organism>
<accession>A0A5C5WHL8</accession>
<evidence type="ECO:0000313" key="2">
    <source>
        <dbReference type="EMBL" id="TWT50160.1"/>
    </source>
</evidence>
<proteinExistence type="predicted"/>
<reference evidence="2 3" key="1">
    <citation type="submission" date="2019-02" db="EMBL/GenBank/DDBJ databases">
        <title>Deep-cultivation of Planctomycetes and their phenomic and genomic characterization uncovers novel biology.</title>
        <authorList>
            <person name="Wiegand S."/>
            <person name="Jogler M."/>
            <person name="Boedeker C."/>
            <person name="Pinto D."/>
            <person name="Vollmers J."/>
            <person name="Rivas-Marin E."/>
            <person name="Kohn T."/>
            <person name="Peeters S.H."/>
            <person name="Heuer A."/>
            <person name="Rast P."/>
            <person name="Oberbeckmann S."/>
            <person name="Bunk B."/>
            <person name="Jeske O."/>
            <person name="Meyerdierks A."/>
            <person name="Storesund J.E."/>
            <person name="Kallscheuer N."/>
            <person name="Luecker S."/>
            <person name="Lage O.M."/>
            <person name="Pohl T."/>
            <person name="Merkel B.J."/>
            <person name="Hornburger P."/>
            <person name="Mueller R.-W."/>
            <person name="Bruemmer F."/>
            <person name="Labrenz M."/>
            <person name="Spormann A.M."/>
            <person name="Op Den Camp H."/>
            <person name="Overmann J."/>
            <person name="Amann R."/>
            <person name="Jetten M.S.M."/>
            <person name="Mascher T."/>
            <person name="Medema M.H."/>
            <person name="Devos D.P."/>
            <person name="Kaster A.-K."/>
            <person name="Ovreas L."/>
            <person name="Rohde M."/>
            <person name="Galperin M.Y."/>
            <person name="Jogler C."/>
        </authorList>
    </citation>
    <scope>NUCLEOTIDE SEQUENCE [LARGE SCALE GENOMIC DNA]</scope>
    <source>
        <strain evidence="2 3">Pla22</strain>
    </source>
</reference>
<evidence type="ECO:0000256" key="1">
    <source>
        <dbReference type="SAM" id="MobiDB-lite"/>
    </source>
</evidence>
<feature type="region of interest" description="Disordered" evidence="1">
    <location>
        <begin position="90"/>
        <end position="109"/>
    </location>
</feature>
<dbReference type="Proteomes" id="UP000316598">
    <property type="component" value="Unassembled WGS sequence"/>
</dbReference>
<evidence type="ECO:0000313" key="3">
    <source>
        <dbReference type="Proteomes" id="UP000316598"/>
    </source>
</evidence>
<sequence length="109" mass="11164">MSPCRTTVVGQHAEHGIKRTAAGSDLVSIDAIDQGGLTASIADQVVAQIIDRASGRKVGVPTAAIASDDGVADVECACAGNADRSHVSMGVASHRDVLQRRRSVSDKNG</sequence>
<comment type="caution">
    <text evidence="2">The sequence shown here is derived from an EMBL/GenBank/DDBJ whole genome shotgun (WGS) entry which is preliminary data.</text>
</comment>
<name>A0A5C5WHL8_9BACT</name>
<dbReference type="EMBL" id="SJPI01000002">
    <property type="protein sequence ID" value="TWT50160.1"/>
    <property type="molecule type" value="Genomic_DNA"/>
</dbReference>
<gene>
    <name evidence="2" type="ORF">Pla22_29000</name>
</gene>